<name>K1PLP0_MAGGI</name>
<organism evidence="1">
    <name type="scientific">Magallana gigas</name>
    <name type="common">Pacific oyster</name>
    <name type="synonym">Crassostrea gigas</name>
    <dbReference type="NCBI Taxonomy" id="29159"/>
    <lineage>
        <taxon>Eukaryota</taxon>
        <taxon>Metazoa</taxon>
        <taxon>Spiralia</taxon>
        <taxon>Lophotrochozoa</taxon>
        <taxon>Mollusca</taxon>
        <taxon>Bivalvia</taxon>
        <taxon>Autobranchia</taxon>
        <taxon>Pteriomorphia</taxon>
        <taxon>Ostreida</taxon>
        <taxon>Ostreoidea</taxon>
        <taxon>Ostreidae</taxon>
        <taxon>Magallana</taxon>
    </lineage>
</organism>
<reference evidence="1" key="1">
    <citation type="journal article" date="2012" name="Nature">
        <title>The oyster genome reveals stress adaptation and complexity of shell formation.</title>
        <authorList>
            <person name="Zhang G."/>
            <person name="Fang X."/>
            <person name="Guo X."/>
            <person name="Li L."/>
            <person name="Luo R."/>
            <person name="Xu F."/>
            <person name="Yang P."/>
            <person name="Zhang L."/>
            <person name="Wang X."/>
            <person name="Qi H."/>
            <person name="Xiong Z."/>
            <person name="Que H."/>
            <person name="Xie Y."/>
            <person name="Holland P.W."/>
            <person name="Paps J."/>
            <person name="Zhu Y."/>
            <person name="Wu F."/>
            <person name="Chen Y."/>
            <person name="Wang J."/>
            <person name="Peng C."/>
            <person name="Meng J."/>
            <person name="Yang L."/>
            <person name="Liu J."/>
            <person name="Wen B."/>
            <person name="Zhang N."/>
            <person name="Huang Z."/>
            <person name="Zhu Q."/>
            <person name="Feng Y."/>
            <person name="Mount A."/>
            <person name="Hedgecock D."/>
            <person name="Xu Z."/>
            <person name="Liu Y."/>
            <person name="Domazet-Loso T."/>
            <person name="Du Y."/>
            <person name="Sun X."/>
            <person name="Zhang S."/>
            <person name="Liu B."/>
            <person name="Cheng P."/>
            <person name="Jiang X."/>
            <person name="Li J."/>
            <person name="Fan D."/>
            <person name="Wang W."/>
            <person name="Fu W."/>
            <person name="Wang T."/>
            <person name="Wang B."/>
            <person name="Zhang J."/>
            <person name="Peng Z."/>
            <person name="Li Y."/>
            <person name="Li N."/>
            <person name="Wang J."/>
            <person name="Chen M."/>
            <person name="He Y."/>
            <person name="Tan F."/>
            <person name="Song X."/>
            <person name="Zheng Q."/>
            <person name="Huang R."/>
            <person name="Yang H."/>
            <person name="Du X."/>
            <person name="Chen L."/>
            <person name="Yang M."/>
            <person name="Gaffney P.M."/>
            <person name="Wang S."/>
            <person name="Luo L."/>
            <person name="She Z."/>
            <person name="Ming Y."/>
            <person name="Huang W."/>
            <person name="Zhang S."/>
            <person name="Huang B."/>
            <person name="Zhang Y."/>
            <person name="Qu T."/>
            <person name="Ni P."/>
            <person name="Miao G."/>
            <person name="Wang J."/>
            <person name="Wang Q."/>
            <person name="Steinberg C.E."/>
            <person name="Wang H."/>
            <person name="Li N."/>
            <person name="Qian L."/>
            <person name="Zhang G."/>
            <person name="Li Y."/>
            <person name="Yang H."/>
            <person name="Liu X."/>
            <person name="Wang J."/>
            <person name="Yin Y."/>
            <person name="Wang J."/>
        </authorList>
    </citation>
    <scope>NUCLEOTIDE SEQUENCE [LARGE SCALE GENOMIC DNA]</scope>
    <source>
        <strain evidence="1">05x7-T-G4-1.051#20</strain>
    </source>
</reference>
<evidence type="ECO:0000313" key="1">
    <source>
        <dbReference type="EMBL" id="EKC17380.1"/>
    </source>
</evidence>
<dbReference type="AlphaFoldDB" id="K1PLP0"/>
<proteinExistence type="predicted"/>
<sequence>MDEEVDGEMTMRTETDSSTVVIGMDPGGMTDIQITTMRDKGKLLYTMTDGEIVVMVDQAMGGGVAGTMTTRAAEEEEADQKGSGDEILECFTQLEARQR</sequence>
<protein>
    <submittedName>
        <fullName evidence="1">Uncharacterized protein</fullName>
    </submittedName>
</protein>
<dbReference type="HOGENOM" id="CLU_2322614_0_0_1"/>
<accession>K1PLP0</accession>
<gene>
    <name evidence="1" type="ORF">CGI_10000956</name>
</gene>
<dbReference type="EMBL" id="JH823031">
    <property type="protein sequence ID" value="EKC17380.1"/>
    <property type="molecule type" value="Genomic_DNA"/>
</dbReference>
<dbReference type="InParanoid" id="K1PLP0"/>